<dbReference type="Pfam" id="PF23155">
    <property type="entry name" value="DUF7053"/>
    <property type="match status" value="1"/>
</dbReference>
<evidence type="ECO:0000256" key="1">
    <source>
        <dbReference type="SAM" id="MobiDB-lite"/>
    </source>
</evidence>
<dbReference type="PANTHER" id="PTHR38117">
    <property type="entry name" value="NACHT AND WD40 DOMAIN PROTEIN"/>
    <property type="match status" value="1"/>
</dbReference>
<dbReference type="EMBL" id="ML977561">
    <property type="protein sequence ID" value="KAF2006047.1"/>
    <property type="molecule type" value="Genomic_DNA"/>
</dbReference>
<protein>
    <recommendedName>
        <fullName evidence="2">DUF7053 domain-containing protein</fullName>
    </recommendedName>
</protein>
<organism evidence="3 4">
    <name type="scientific">Amniculicola lignicola CBS 123094</name>
    <dbReference type="NCBI Taxonomy" id="1392246"/>
    <lineage>
        <taxon>Eukaryota</taxon>
        <taxon>Fungi</taxon>
        <taxon>Dikarya</taxon>
        <taxon>Ascomycota</taxon>
        <taxon>Pezizomycotina</taxon>
        <taxon>Dothideomycetes</taxon>
        <taxon>Pleosporomycetidae</taxon>
        <taxon>Pleosporales</taxon>
        <taxon>Amniculicolaceae</taxon>
        <taxon>Amniculicola</taxon>
    </lineage>
</organism>
<reference evidence="3" key="1">
    <citation type="journal article" date="2020" name="Stud. Mycol.">
        <title>101 Dothideomycetes genomes: a test case for predicting lifestyles and emergence of pathogens.</title>
        <authorList>
            <person name="Haridas S."/>
            <person name="Albert R."/>
            <person name="Binder M."/>
            <person name="Bloem J."/>
            <person name="Labutti K."/>
            <person name="Salamov A."/>
            <person name="Andreopoulos B."/>
            <person name="Baker S."/>
            <person name="Barry K."/>
            <person name="Bills G."/>
            <person name="Bluhm B."/>
            <person name="Cannon C."/>
            <person name="Castanera R."/>
            <person name="Culley D."/>
            <person name="Daum C."/>
            <person name="Ezra D."/>
            <person name="Gonzalez J."/>
            <person name="Henrissat B."/>
            <person name="Kuo A."/>
            <person name="Liang C."/>
            <person name="Lipzen A."/>
            <person name="Lutzoni F."/>
            <person name="Magnuson J."/>
            <person name="Mondo S."/>
            <person name="Nolan M."/>
            <person name="Ohm R."/>
            <person name="Pangilinan J."/>
            <person name="Park H.-J."/>
            <person name="Ramirez L."/>
            <person name="Alfaro M."/>
            <person name="Sun H."/>
            <person name="Tritt A."/>
            <person name="Yoshinaga Y."/>
            <person name="Zwiers L.-H."/>
            <person name="Turgeon B."/>
            <person name="Goodwin S."/>
            <person name="Spatafora J."/>
            <person name="Crous P."/>
            <person name="Grigoriev I."/>
        </authorList>
    </citation>
    <scope>NUCLEOTIDE SEQUENCE</scope>
    <source>
        <strain evidence="3">CBS 123094</strain>
    </source>
</reference>
<keyword evidence="4" id="KW-1185">Reference proteome</keyword>
<sequence length="254" mass="28385">MATHNLHVGALIPPHLTPSEIIQALHDHNTCLTLQALTTGHTPLPEPEPEIKKDTWWYPVDLNPIDSYEVTEVITLLPGIGEWGKRYLTFPTNFQNTRDGIKTRADAGGVIVRAEYRVLPSSTADSEILGEGEGIGSHASAFDPSSFALIEDVEVTCAWWLMPFVRGKMEEAHREICKRVIEKVVAEKTQKKLSLEMETRAKKAGERIEMLMRSPDAEVEVGFEMGKHNNGAGKESQEIKRDNTYQIDWTPGTP</sequence>
<gene>
    <name evidence="3" type="ORF">P154DRAFT_518265</name>
</gene>
<proteinExistence type="predicted"/>
<evidence type="ECO:0000313" key="3">
    <source>
        <dbReference type="EMBL" id="KAF2006047.1"/>
    </source>
</evidence>
<dbReference type="OrthoDB" id="4276610at2759"/>
<dbReference type="AlphaFoldDB" id="A0A6A5WWQ9"/>
<evidence type="ECO:0000313" key="4">
    <source>
        <dbReference type="Proteomes" id="UP000799779"/>
    </source>
</evidence>
<feature type="region of interest" description="Disordered" evidence="1">
    <location>
        <begin position="226"/>
        <end position="254"/>
    </location>
</feature>
<feature type="domain" description="DUF7053" evidence="2">
    <location>
        <begin position="3"/>
        <end position="184"/>
    </location>
</feature>
<name>A0A6A5WWQ9_9PLEO</name>
<accession>A0A6A5WWQ9</accession>
<dbReference type="Proteomes" id="UP000799779">
    <property type="component" value="Unassembled WGS sequence"/>
</dbReference>
<dbReference type="PANTHER" id="PTHR38117:SF1">
    <property type="entry name" value="DUF3074 DOMAIN-CONTAINING PROTEIN"/>
    <property type="match status" value="1"/>
</dbReference>
<dbReference type="InterPro" id="IPR055481">
    <property type="entry name" value="DUF7053"/>
</dbReference>
<evidence type="ECO:0000259" key="2">
    <source>
        <dbReference type="Pfam" id="PF23155"/>
    </source>
</evidence>